<evidence type="ECO:0000256" key="3">
    <source>
        <dbReference type="ARBA" id="ARBA00022723"/>
    </source>
</evidence>
<keyword evidence="2" id="KW-0808">Transferase</keyword>
<feature type="active site" evidence="7">
    <location>
        <position position="355"/>
    </location>
</feature>
<evidence type="ECO:0000313" key="10">
    <source>
        <dbReference type="EMBL" id="TNN01015.1"/>
    </source>
</evidence>
<accession>A0A4Z2C9W2</accession>
<dbReference type="GO" id="GO:0007399">
    <property type="term" value="P:nervous system development"/>
    <property type="evidence" value="ECO:0007669"/>
    <property type="project" value="UniProtKB-ARBA"/>
</dbReference>
<feature type="binding site" evidence="8">
    <location>
        <position position="467"/>
    </location>
    <ligand>
        <name>Ca(2+)</name>
        <dbReference type="ChEBI" id="CHEBI:29108"/>
    </ligand>
</feature>
<feature type="domain" description="Transglutaminase-like" evidence="9">
    <location>
        <begin position="288"/>
        <end position="381"/>
    </location>
</feature>
<dbReference type="Proteomes" id="UP000516260">
    <property type="component" value="Chromosome 12"/>
</dbReference>
<keyword evidence="5" id="KW-0012">Acyltransferase</keyword>
<feature type="active site" evidence="7">
    <location>
        <position position="378"/>
    </location>
</feature>
<dbReference type="FunFam" id="3.90.260.10:FF:000001">
    <property type="entry name" value="Protein-glutamine gamma-glutamyltransferase 2"/>
    <property type="match status" value="1"/>
</dbReference>
<dbReference type="GO" id="GO:0046872">
    <property type="term" value="F:metal ion binding"/>
    <property type="evidence" value="ECO:0007669"/>
    <property type="project" value="UniProtKB-KW"/>
</dbReference>
<dbReference type="AlphaFoldDB" id="A0A4Z2C9W2"/>
<keyword evidence="3 8" id="KW-0479">Metal-binding</keyword>
<dbReference type="InterPro" id="IPR014756">
    <property type="entry name" value="Ig_E-set"/>
</dbReference>
<proteinExistence type="inferred from homology"/>
<evidence type="ECO:0000256" key="5">
    <source>
        <dbReference type="ARBA" id="ARBA00023315"/>
    </source>
</evidence>
<evidence type="ECO:0000256" key="4">
    <source>
        <dbReference type="ARBA" id="ARBA00022837"/>
    </source>
</evidence>
<dbReference type="EMBL" id="SWLE01000004">
    <property type="protein sequence ID" value="TNN01015.1"/>
    <property type="molecule type" value="Genomic_DNA"/>
</dbReference>
<feature type="binding site" evidence="8">
    <location>
        <position position="420"/>
    </location>
    <ligand>
        <name>Ca(2+)</name>
        <dbReference type="ChEBI" id="CHEBI:29108"/>
    </ligand>
</feature>
<dbReference type="Pfam" id="PF00868">
    <property type="entry name" value="Transglut_N"/>
    <property type="match status" value="1"/>
</dbReference>
<comment type="cofactor">
    <cofactor evidence="8">
        <name>Ca(2+)</name>
        <dbReference type="ChEBI" id="CHEBI:29108"/>
    </cofactor>
    <text evidence="8">Binds 1 Ca(2+) ion per subunit.</text>
</comment>
<reference evidence="10 11" key="1">
    <citation type="submission" date="2019-04" db="EMBL/GenBank/DDBJ databases">
        <title>The sequence and de novo assembly of Takifugu bimaculatus genome using PacBio and Hi-C technologies.</title>
        <authorList>
            <person name="Xu P."/>
            <person name="Liu B."/>
            <person name="Zhou Z."/>
        </authorList>
    </citation>
    <scope>NUCLEOTIDE SEQUENCE [LARGE SCALE GENOMIC DNA]</scope>
    <source>
        <strain evidence="10">TB-2018</strain>
        <tissue evidence="10">Muscle</tissue>
    </source>
</reference>
<dbReference type="GO" id="GO:0005739">
    <property type="term" value="C:mitochondrion"/>
    <property type="evidence" value="ECO:0007669"/>
    <property type="project" value="TreeGrafter"/>
</dbReference>
<evidence type="ECO:0000313" key="11">
    <source>
        <dbReference type="Proteomes" id="UP000516260"/>
    </source>
</evidence>
<protein>
    <recommendedName>
        <fullName evidence="6">protein-glutamine gamma-glutamyltransferase</fullName>
        <ecNumber evidence="6">2.3.2.13</ecNumber>
    </recommendedName>
</protein>
<dbReference type="PANTHER" id="PTHR11590:SF73">
    <property type="entry name" value="NOVEL TRANSGLUTAMINASE FAMILY PROTEIN-RELATED"/>
    <property type="match status" value="1"/>
</dbReference>
<organism evidence="10 11">
    <name type="scientific">Takifugu bimaculatus</name>
    <dbReference type="NCBI Taxonomy" id="433685"/>
    <lineage>
        <taxon>Eukaryota</taxon>
        <taxon>Metazoa</taxon>
        <taxon>Chordata</taxon>
        <taxon>Craniata</taxon>
        <taxon>Vertebrata</taxon>
        <taxon>Euteleostomi</taxon>
        <taxon>Actinopterygii</taxon>
        <taxon>Neopterygii</taxon>
        <taxon>Teleostei</taxon>
        <taxon>Neoteleostei</taxon>
        <taxon>Acanthomorphata</taxon>
        <taxon>Eupercaria</taxon>
        <taxon>Tetraodontiformes</taxon>
        <taxon>Tetradontoidea</taxon>
        <taxon>Tetraodontidae</taxon>
        <taxon>Takifugu</taxon>
    </lineage>
</organism>
<evidence type="ECO:0000256" key="1">
    <source>
        <dbReference type="ARBA" id="ARBA00005968"/>
    </source>
</evidence>
<evidence type="ECO:0000256" key="8">
    <source>
        <dbReference type="PIRSR" id="PIRSR000459-2"/>
    </source>
</evidence>
<evidence type="ECO:0000256" key="7">
    <source>
        <dbReference type="PIRSR" id="PIRSR000459-1"/>
    </source>
</evidence>
<dbReference type="SUPFAM" id="SSF81296">
    <property type="entry name" value="E set domains"/>
    <property type="match status" value="1"/>
</dbReference>
<dbReference type="InterPro" id="IPR050779">
    <property type="entry name" value="Transglutaminase"/>
</dbReference>
<dbReference type="InterPro" id="IPR002931">
    <property type="entry name" value="Transglutaminase-like"/>
</dbReference>
<dbReference type="Gene3D" id="3.90.260.10">
    <property type="entry name" value="Transglutaminase-like"/>
    <property type="match status" value="1"/>
</dbReference>
<dbReference type="PROSITE" id="PS00547">
    <property type="entry name" value="TRANSGLUTAMINASES"/>
    <property type="match status" value="1"/>
</dbReference>
<dbReference type="SUPFAM" id="SSF54001">
    <property type="entry name" value="Cysteine proteinases"/>
    <property type="match status" value="1"/>
</dbReference>
<dbReference type="InterPro" id="IPR036985">
    <property type="entry name" value="Transglutaminase-like_sf"/>
</dbReference>
<comment type="caution">
    <text evidence="10">The sequence shown here is derived from an EMBL/GenBank/DDBJ whole genome shotgun (WGS) entry which is preliminary data.</text>
</comment>
<dbReference type="Gene3D" id="2.60.40.10">
    <property type="entry name" value="Immunoglobulins"/>
    <property type="match status" value="3"/>
</dbReference>
<keyword evidence="11" id="KW-1185">Reference proteome</keyword>
<dbReference type="InterPro" id="IPR023608">
    <property type="entry name" value="Transglutaminase_animal"/>
</dbReference>
<keyword evidence="4 8" id="KW-0106">Calcium</keyword>
<evidence type="ECO:0000259" key="9">
    <source>
        <dbReference type="SMART" id="SM00460"/>
    </source>
</evidence>
<dbReference type="InterPro" id="IPR038765">
    <property type="entry name" value="Papain-like_cys_pep_sf"/>
</dbReference>
<gene>
    <name evidence="10" type="ORF">fugu_012261</name>
</gene>
<dbReference type="PIRSF" id="PIRSF000459">
    <property type="entry name" value="TGM_EBP42"/>
    <property type="match status" value="1"/>
</dbReference>
<dbReference type="Pfam" id="PF01841">
    <property type="entry name" value="Transglut_core"/>
    <property type="match status" value="1"/>
</dbReference>
<dbReference type="InterPro" id="IPR013808">
    <property type="entry name" value="Transglutaminase_AS"/>
</dbReference>
<feature type="active site" evidence="7">
    <location>
        <position position="296"/>
    </location>
</feature>
<feature type="binding site" evidence="8">
    <location>
        <position position="418"/>
    </location>
    <ligand>
        <name>Ca(2+)</name>
        <dbReference type="ChEBI" id="CHEBI:29108"/>
    </ligand>
</feature>
<evidence type="ECO:0000256" key="2">
    <source>
        <dbReference type="ARBA" id="ARBA00022679"/>
    </source>
</evidence>
<dbReference type="SMART" id="SM00460">
    <property type="entry name" value="TGc"/>
    <property type="match status" value="1"/>
</dbReference>
<sequence length="657" mass="72536">MEGHEGGGGDLDLNGRSPVQHLLEPLAPPPSLGCDQVFLRTRLVHWRRGVPRTDPGWTAGVSPDSGPGLSQQEMDPDLLLPGLMVGVDLRSHQNNLAHRTREMDGERLVVRRGQPFSVAVQWRRALPPRHYLDLVLHLGVKNEQVVKVQTERGAGDKWWFQQQGVQEDVLLTLHSPADAAIGHYRLAVLVMSPGGHMVEQVGRHFHLLFNPWCKVLDNSKKALKNSLKDLSRRCDPVYIGRTITAMVNANDDRGVLVGRWTEPFSDGVSPSRWTGSVPVLRQWSQSGTRAVKYGQCWVFAGVTCTVLRCLGIPARVITNFNSAHDVDGNLAVDVLLDASLESSGSSREDSKWNFHCWVEAWMKREDLPPGHDGWQVLDPTPQERSDGTFCCGPCPVAAIKEGNLGVKYDAPFVFAEVNADIVHWITYADGRRQKIREDQANVGRNISTKSVFGDAREDVTRLYKYPEGSRKEREVYVKAGRRLTEPGGEQTPEPLQLSIKHGTPVFGTDFDVMVEVENVQGSGAGGQLTVLAKAVTYNALFRGECKRRSVGVHVQAHAVHREVLRLRYADYAACVSEHHLIRVEAFLTPTGRRPVMAVANISLSTPELLVQVPGEAVVWESVSAHISFANPLPVPLRGGVFTVEGAGLLPATQVQVR</sequence>
<comment type="similarity">
    <text evidence="1">Belongs to the transglutaminase superfamily. Transglutaminase family.</text>
</comment>
<evidence type="ECO:0000256" key="6">
    <source>
        <dbReference type="ARBA" id="ARBA00024222"/>
    </source>
</evidence>
<dbReference type="InterPro" id="IPR001102">
    <property type="entry name" value="Transglutaminase_N"/>
</dbReference>
<dbReference type="InterPro" id="IPR013783">
    <property type="entry name" value="Ig-like_fold"/>
</dbReference>
<feature type="binding site" evidence="8">
    <location>
        <position position="472"/>
    </location>
    <ligand>
        <name>Ca(2+)</name>
        <dbReference type="ChEBI" id="CHEBI:29108"/>
    </ligand>
</feature>
<dbReference type="EC" id="2.3.2.13" evidence="6"/>
<name>A0A4Z2C9W2_9TELE</name>
<dbReference type="SUPFAM" id="SSF49309">
    <property type="entry name" value="Transglutaminase, two C-terminal domains"/>
    <property type="match status" value="2"/>
</dbReference>
<dbReference type="PANTHER" id="PTHR11590">
    <property type="entry name" value="PROTEIN-GLUTAMINE GAMMA-GLUTAMYLTRANSFERASE"/>
    <property type="match status" value="1"/>
</dbReference>
<dbReference type="GO" id="GO:0003810">
    <property type="term" value="F:protein-glutamine gamma-glutamyltransferase activity"/>
    <property type="evidence" value="ECO:0007669"/>
    <property type="project" value="UniProtKB-EC"/>
</dbReference>
<dbReference type="InterPro" id="IPR036238">
    <property type="entry name" value="Transglutaminase_C_sf"/>
</dbReference>